<accession>A0A562QLJ0</accession>
<protein>
    <submittedName>
        <fullName evidence="1">Uncharacterized protein</fullName>
    </submittedName>
</protein>
<evidence type="ECO:0000313" key="1">
    <source>
        <dbReference type="EMBL" id="TWI57060.1"/>
    </source>
</evidence>
<reference evidence="1 2" key="1">
    <citation type="journal article" date="2015" name="Stand. Genomic Sci.">
        <title>Genomic Encyclopedia of Bacterial and Archaeal Type Strains, Phase III: the genomes of soil and plant-associated and newly described type strains.</title>
        <authorList>
            <person name="Whitman W.B."/>
            <person name="Woyke T."/>
            <person name="Klenk H.P."/>
            <person name="Zhou Y."/>
            <person name="Lilburn T.G."/>
            <person name="Beck B.J."/>
            <person name="De Vos P."/>
            <person name="Vandamme P."/>
            <person name="Eisen J.A."/>
            <person name="Garrity G."/>
            <person name="Hugenholtz P."/>
            <person name="Kyrpides N.C."/>
        </authorList>
    </citation>
    <scope>NUCLEOTIDE SEQUENCE [LARGE SCALE GENOMIC DNA]</scope>
    <source>
        <strain evidence="1 2">CGMCC 1.10116</strain>
    </source>
</reference>
<proteinExistence type="predicted"/>
<gene>
    <name evidence="1" type="ORF">IQ10_01762</name>
</gene>
<evidence type="ECO:0000313" key="2">
    <source>
        <dbReference type="Proteomes" id="UP000315711"/>
    </source>
</evidence>
<dbReference type="Proteomes" id="UP000315711">
    <property type="component" value="Unassembled WGS sequence"/>
</dbReference>
<dbReference type="EMBL" id="VLKZ01000004">
    <property type="protein sequence ID" value="TWI57060.1"/>
    <property type="molecule type" value="Genomic_DNA"/>
</dbReference>
<name>A0A562QLJ0_9BACI</name>
<dbReference type="AlphaFoldDB" id="A0A562QLJ0"/>
<keyword evidence="2" id="KW-1185">Reference proteome</keyword>
<comment type="caution">
    <text evidence="1">The sequence shown here is derived from an EMBL/GenBank/DDBJ whole genome shotgun (WGS) entry which is preliminary data.</text>
</comment>
<organism evidence="1 2">
    <name type="scientific">Halalkalibacter nanhaiisediminis</name>
    <dbReference type="NCBI Taxonomy" id="688079"/>
    <lineage>
        <taxon>Bacteria</taxon>
        <taxon>Bacillati</taxon>
        <taxon>Bacillota</taxon>
        <taxon>Bacilli</taxon>
        <taxon>Bacillales</taxon>
        <taxon>Bacillaceae</taxon>
        <taxon>Halalkalibacter</taxon>
    </lineage>
</organism>
<sequence>MGDKMMVKYFKKWLRLSKRFPFVHVRNRTRASLIVVEDLSQTCDTPAEKFLYEQLQANLYYPTPHYWINGVRINLALVPFKLALIETSPGIDEKRIVRLLKKQRWRVVFYDAKLLLQNEHIYFEQVLQYAPTHAKNVSTSI</sequence>